<dbReference type="InterPro" id="IPR001584">
    <property type="entry name" value="Integrase_cat-core"/>
</dbReference>
<dbReference type="AlphaFoldDB" id="A0A9Q3KGF7"/>
<keyword evidence="4" id="KW-1185">Reference proteome</keyword>
<comment type="caution">
    <text evidence="3">The sequence shown here is derived from an EMBL/GenBank/DDBJ whole genome shotgun (WGS) entry which is preliminary data.</text>
</comment>
<keyword evidence="1" id="KW-0694">RNA-binding</keyword>
<evidence type="ECO:0000256" key="1">
    <source>
        <dbReference type="ARBA" id="ARBA00022884"/>
    </source>
</evidence>
<dbReference type="PANTHER" id="PTHR37984:SF5">
    <property type="entry name" value="PROTEIN NYNRIN-LIKE"/>
    <property type="match status" value="1"/>
</dbReference>
<dbReference type="GO" id="GO:0003723">
    <property type="term" value="F:RNA binding"/>
    <property type="evidence" value="ECO:0007669"/>
    <property type="project" value="UniProtKB-KW"/>
</dbReference>
<protein>
    <recommendedName>
        <fullName evidence="2">Integrase catalytic domain-containing protein</fullName>
    </recommendedName>
</protein>
<dbReference type="InterPro" id="IPR050951">
    <property type="entry name" value="Retrovirus_Pol_polyprotein"/>
</dbReference>
<organism evidence="3 4">
    <name type="scientific">Austropuccinia psidii MF-1</name>
    <dbReference type="NCBI Taxonomy" id="1389203"/>
    <lineage>
        <taxon>Eukaryota</taxon>
        <taxon>Fungi</taxon>
        <taxon>Dikarya</taxon>
        <taxon>Basidiomycota</taxon>
        <taxon>Pucciniomycotina</taxon>
        <taxon>Pucciniomycetes</taxon>
        <taxon>Pucciniales</taxon>
        <taxon>Sphaerophragmiaceae</taxon>
        <taxon>Austropuccinia</taxon>
    </lineage>
</organism>
<name>A0A9Q3KGF7_9BASI</name>
<dbReference type="PROSITE" id="PS50994">
    <property type="entry name" value="INTEGRASE"/>
    <property type="match status" value="1"/>
</dbReference>
<dbReference type="SUPFAM" id="SSF53098">
    <property type="entry name" value="Ribonuclease H-like"/>
    <property type="match status" value="1"/>
</dbReference>
<evidence type="ECO:0000259" key="2">
    <source>
        <dbReference type="PROSITE" id="PS50994"/>
    </source>
</evidence>
<evidence type="ECO:0000313" key="4">
    <source>
        <dbReference type="Proteomes" id="UP000765509"/>
    </source>
</evidence>
<dbReference type="Proteomes" id="UP000765509">
    <property type="component" value="Unassembled WGS sequence"/>
</dbReference>
<gene>
    <name evidence="3" type="ORF">O181_119069</name>
</gene>
<dbReference type="PANTHER" id="PTHR37984">
    <property type="entry name" value="PROTEIN CBG26694"/>
    <property type="match status" value="1"/>
</dbReference>
<dbReference type="EMBL" id="AVOT02104872">
    <property type="protein sequence ID" value="MBW0579354.1"/>
    <property type="molecule type" value="Genomic_DNA"/>
</dbReference>
<dbReference type="GO" id="GO:0015074">
    <property type="term" value="P:DNA integration"/>
    <property type="evidence" value="ECO:0007669"/>
    <property type="project" value="InterPro"/>
</dbReference>
<feature type="domain" description="Integrase catalytic" evidence="2">
    <location>
        <begin position="6"/>
        <end position="176"/>
    </location>
</feature>
<dbReference type="InterPro" id="IPR036397">
    <property type="entry name" value="RNaseH_sf"/>
</dbReference>
<reference evidence="3" key="1">
    <citation type="submission" date="2021-03" db="EMBL/GenBank/DDBJ databases">
        <title>Draft genome sequence of rust myrtle Austropuccinia psidii MF-1, a brazilian biotype.</title>
        <authorList>
            <person name="Quecine M.C."/>
            <person name="Pachon D.M.R."/>
            <person name="Bonatelli M.L."/>
            <person name="Correr F.H."/>
            <person name="Franceschini L.M."/>
            <person name="Leite T.F."/>
            <person name="Margarido G.R.A."/>
            <person name="Almeida C.A."/>
            <person name="Ferrarezi J.A."/>
            <person name="Labate C.A."/>
        </authorList>
    </citation>
    <scope>NUCLEOTIDE SEQUENCE</scope>
    <source>
        <strain evidence="3">MF-1</strain>
    </source>
</reference>
<dbReference type="Gene3D" id="3.30.420.10">
    <property type="entry name" value="Ribonuclease H-like superfamily/Ribonuclease H"/>
    <property type="match status" value="1"/>
</dbReference>
<accession>A0A9Q3KGF7</accession>
<dbReference type="GO" id="GO:0005634">
    <property type="term" value="C:nucleus"/>
    <property type="evidence" value="ECO:0007669"/>
    <property type="project" value="UniProtKB-ARBA"/>
</dbReference>
<sequence>MIKIQEPSRPWEIVYMDWVTGLPPGGERSYNACLVIVDRLSKTPIFLPFHKDDTAMDTALLIWNRVVSWTGIFTDIISDRDPKFTSALWTNLHQLFGTKLSFSTAYHPQTDGLAERMIQNLEDMVRRFCAYGLEFKNCDGCTHDWCTLFPALELAYKTSIHANTNQTPAILEKGWNPKLPQDSLRKDFIEIHPTDASFKGILNKARKHAVRCMEDYFAYAKDKWDKSHATSDFKVGDLALVSTTNFNNIKGCKNLKDSFAGPFVIETLHGENAVEVELSEELINKHPKFPVSLIKPYNSSDFEKLPLRNKIPQAIPPVKPSGSKKITKVLKERKLRTNKVREYLVR</sequence>
<dbReference type="InterPro" id="IPR012337">
    <property type="entry name" value="RNaseH-like_sf"/>
</dbReference>
<proteinExistence type="predicted"/>
<evidence type="ECO:0000313" key="3">
    <source>
        <dbReference type="EMBL" id="MBW0579354.1"/>
    </source>
</evidence>